<dbReference type="PANTHER" id="PTHR37038:SF14">
    <property type="entry name" value="TRANSCRIPTIONAL ACTIVATOR"/>
    <property type="match status" value="1"/>
</dbReference>
<dbReference type="SMART" id="SM00530">
    <property type="entry name" value="HTH_XRE"/>
    <property type="match status" value="1"/>
</dbReference>
<reference evidence="2 3" key="1">
    <citation type="submission" date="2020-07" db="EMBL/GenBank/DDBJ databases">
        <title>Facklamia lactis sp. nov., isolated from raw milk.</title>
        <authorList>
            <person name="Doll E.V."/>
            <person name="Huptas C."/>
            <person name="Staib L."/>
            <person name="Wenning M."/>
            <person name="Scherer S."/>
        </authorList>
    </citation>
    <scope>NUCLEOTIDE SEQUENCE [LARGE SCALE GENOMIC DNA]</scope>
    <source>
        <strain evidence="2 3">DSM 104272</strain>
    </source>
</reference>
<accession>A0ABS0LH85</accession>
<dbReference type="RefSeq" id="WP_197103421.1">
    <property type="nucleotide sequence ID" value="NZ_JACCEL010000002.1"/>
</dbReference>
<dbReference type="EMBL" id="JACCEL010000002">
    <property type="protein sequence ID" value="MBG9977392.1"/>
    <property type="molecule type" value="Genomic_DNA"/>
</dbReference>
<dbReference type="Pfam" id="PF01381">
    <property type="entry name" value="HTH_3"/>
    <property type="match status" value="1"/>
</dbReference>
<dbReference type="Gene3D" id="1.25.40.10">
    <property type="entry name" value="Tetratricopeptide repeat domain"/>
    <property type="match status" value="1"/>
</dbReference>
<feature type="domain" description="HTH cro/C1-type" evidence="1">
    <location>
        <begin position="16"/>
        <end position="69"/>
    </location>
</feature>
<evidence type="ECO:0000259" key="1">
    <source>
        <dbReference type="PROSITE" id="PS50943"/>
    </source>
</evidence>
<keyword evidence="3" id="KW-1185">Reference proteome</keyword>
<evidence type="ECO:0000313" key="2">
    <source>
        <dbReference type="EMBL" id="MBG9977392.1"/>
    </source>
</evidence>
<dbReference type="PANTHER" id="PTHR37038">
    <property type="entry name" value="TRANSCRIPTIONAL REGULATOR-RELATED"/>
    <property type="match status" value="1"/>
</dbReference>
<dbReference type="InterPro" id="IPR053163">
    <property type="entry name" value="HTH-type_regulator_Rgg"/>
</dbReference>
<dbReference type="CDD" id="cd00093">
    <property type="entry name" value="HTH_XRE"/>
    <property type="match status" value="1"/>
</dbReference>
<comment type="caution">
    <text evidence="2">The sequence shown here is derived from an EMBL/GenBank/DDBJ whole genome shotgun (WGS) entry which is preliminary data.</text>
</comment>
<dbReference type="InterPro" id="IPR011990">
    <property type="entry name" value="TPR-like_helical_dom_sf"/>
</dbReference>
<dbReference type="InterPro" id="IPR001387">
    <property type="entry name" value="Cro/C1-type_HTH"/>
</dbReference>
<proteinExistence type="predicted"/>
<gene>
    <name evidence="2" type="ORF">HYQ42_01225</name>
</gene>
<dbReference type="InterPro" id="IPR010982">
    <property type="entry name" value="Lambda_DNA-bd_dom_sf"/>
</dbReference>
<name>A0ABS0LH85_9LACT</name>
<protein>
    <submittedName>
        <fullName evidence="2">Helix-turn-helix transcriptional regulator</fullName>
    </submittedName>
</protein>
<dbReference type="PROSITE" id="PS50943">
    <property type="entry name" value="HTH_CROC1"/>
    <property type="match status" value="1"/>
</dbReference>
<dbReference type="SUPFAM" id="SSF47413">
    <property type="entry name" value="lambda repressor-like DNA-binding domains"/>
    <property type="match status" value="1"/>
</dbReference>
<dbReference type="Proteomes" id="UP000823401">
    <property type="component" value="Unassembled WGS sequence"/>
</dbReference>
<sequence length="298" mass="34560">MRKSGLRGDIINIERFIEVRKQKGLVQSDLAEGICTQATLSRFENNGQVPSLKILIKLCNRLELPLSELFPKVGVKNSKLKELMEEAEFSLILSEYEKAGNLLEKIDLNLIDNSELTMRYHYLKAFVMIYNKHSTIDTLYELDQILLDNLINEYELYKLLAYTGSGIIFKQIGELEKAEFYFAKVLNRIYDFPTHHMEEVWRVLHIVFECSKFYAHIDEIDISNALAEHAVSICSDNHVTYYLARAAIQLAKNAITIKESKDTILALIYDARAYSKINRNKIALRELDAMEKYIKNEY</sequence>
<evidence type="ECO:0000313" key="3">
    <source>
        <dbReference type="Proteomes" id="UP000823401"/>
    </source>
</evidence>
<organism evidence="2 3">
    <name type="scientific">Ruoffia tabacinasalis</name>
    <dbReference type="NCBI Taxonomy" id="87458"/>
    <lineage>
        <taxon>Bacteria</taxon>
        <taxon>Bacillati</taxon>
        <taxon>Bacillota</taxon>
        <taxon>Bacilli</taxon>
        <taxon>Lactobacillales</taxon>
        <taxon>Aerococcaceae</taxon>
        <taxon>Ruoffia</taxon>
    </lineage>
</organism>